<protein>
    <recommendedName>
        <fullName evidence="5">Sister chromatid cohesion protein DCC1</fullName>
    </recommendedName>
</protein>
<dbReference type="SMR" id="A0A803MKB1"/>
<dbReference type="GO" id="GO:0034088">
    <property type="term" value="P:maintenance of mitotic sister chromatid cohesion"/>
    <property type="evidence" value="ECO:0007669"/>
    <property type="project" value="TreeGrafter"/>
</dbReference>
<organism evidence="3 4">
    <name type="scientific">Chenopodium quinoa</name>
    <name type="common">Quinoa</name>
    <dbReference type="NCBI Taxonomy" id="63459"/>
    <lineage>
        <taxon>Eukaryota</taxon>
        <taxon>Viridiplantae</taxon>
        <taxon>Streptophyta</taxon>
        <taxon>Embryophyta</taxon>
        <taxon>Tracheophyta</taxon>
        <taxon>Spermatophyta</taxon>
        <taxon>Magnoliopsida</taxon>
        <taxon>eudicotyledons</taxon>
        <taxon>Gunneridae</taxon>
        <taxon>Pentapetalae</taxon>
        <taxon>Caryophyllales</taxon>
        <taxon>Chenopodiaceae</taxon>
        <taxon>Chenopodioideae</taxon>
        <taxon>Atripliceae</taxon>
        <taxon>Chenopodium</taxon>
    </lineage>
</organism>
<dbReference type="GO" id="GO:0000785">
    <property type="term" value="C:chromatin"/>
    <property type="evidence" value="ECO:0007669"/>
    <property type="project" value="TreeGrafter"/>
</dbReference>
<dbReference type="KEGG" id="cqi:110716713"/>
<dbReference type="PANTHER" id="PTHR13395:SF6">
    <property type="entry name" value="SISTER CHROMATID COHESION PROTEIN DCC1"/>
    <property type="match status" value="1"/>
</dbReference>
<dbReference type="GO" id="GO:0000775">
    <property type="term" value="C:chromosome, centromeric region"/>
    <property type="evidence" value="ECO:0007669"/>
    <property type="project" value="TreeGrafter"/>
</dbReference>
<dbReference type="OrthoDB" id="5199543at2759"/>
<gene>
    <name evidence="3" type="primary">LOC110716713</name>
</gene>
<reference evidence="3" key="2">
    <citation type="submission" date="2021-03" db="UniProtKB">
        <authorList>
            <consortium name="EnsemblPlants"/>
        </authorList>
    </citation>
    <scope>IDENTIFICATION</scope>
</reference>
<dbReference type="GO" id="GO:0006260">
    <property type="term" value="P:DNA replication"/>
    <property type="evidence" value="ECO:0007669"/>
    <property type="project" value="UniProtKB-KW"/>
</dbReference>
<accession>A0A803MKB1</accession>
<name>A0A803MKB1_CHEQI</name>
<comment type="similarity">
    <text evidence="1">Belongs to the DCC1 family.</text>
</comment>
<dbReference type="InterPro" id="IPR019128">
    <property type="entry name" value="Dcc1"/>
</dbReference>
<keyword evidence="4" id="KW-1185">Reference proteome</keyword>
<dbReference type="GeneID" id="110716713"/>
<dbReference type="RefSeq" id="XP_021751040.1">
    <property type="nucleotide sequence ID" value="XM_021895348.1"/>
</dbReference>
<evidence type="ECO:0000256" key="1">
    <source>
        <dbReference type="ARBA" id="ARBA00007017"/>
    </source>
</evidence>
<evidence type="ECO:0000313" key="4">
    <source>
        <dbReference type="Proteomes" id="UP000596660"/>
    </source>
</evidence>
<reference evidence="3" key="1">
    <citation type="journal article" date="2017" name="Nature">
        <title>The genome of Chenopodium quinoa.</title>
        <authorList>
            <person name="Jarvis D.E."/>
            <person name="Ho Y.S."/>
            <person name="Lightfoot D.J."/>
            <person name="Schmoeckel S.M."/>
            <person name="Li B."/>
            <person name="Borm T.J.A."/>
            <person name="Ohyanagi H."/>
            <person name="Mineta K."/>
            <person name="Michell C.T."/>
            <person name="Saber N."/>
            <person name="Kharbatia N.M."/>
            <person name="Rupper R.R."/>
            <person name="Sharp A.R."/>
            <person name="Dally N."/>
            <person name="Boughton B.A."/>
            <person name="Woo Y.H."/>
            <person name="Gao G."/>
            <person name="Schijlen E.G.W.M."/>
            <person name="Guo X."/>
            <person name="Momin A.A."/>
            <person name="Negrao S."/>
            <person name="Al-Babili S."/>
            <person name="Gehring C."/>
            <person name="Roessner U."/>
            <person name="Jung C."/>
            <person name="Murphy K."/>
            <person name="Arold S.T."/>
            <person name="Gojobori T."/>
            <person name="van der Linden C.G."/>
            <person name="van Loo E.N."/>
            <person name="Jellen E.N."/>
            <person name="Maughan P.J."/>
            <person name="Tester M."/>
        </authorList>
    </citation>
    <scope>NUCLEOTIDE SEQUENCE [LARGE SCALE GENOMIC DNA]</scope>
    <source>
        <strain evidence="3">cv. PI 614886</strain>
    </source>
</reference>
<dbReference type="GO" id="GO:0031390">
    <property type="term" value="C:Ctf18 RFC-like complex"/>
    <property type="evidence" value="ECO:0007669"/>
    <property type="project" value="InterPro"/>
</dbReference>
<dbReference type="Proteomes" id="UP000596660">
    <property type="component" value="Unplaced"/>
</dbReference>
<evidence type="ECO:0000313" key="3">
    <source>
        <dbReference type="EnsemblPlants" id="AUR62031252-RA:cds"/>
    </source>
</evidence>
<dbReference type="Pfam" id="PF09724">
    <property type="entry name" value="Dcc1"/>
    <property type="match status" value="1"/>
</dbReference>
<proteinExistence type="inferred from homology"/>
<dbReference type="Gramene" id="AUR62031252-RA">
    <property type="protein sequence ID" value="AUR62031252-RA:cds"/>
    <property type="gene ID" value="AUR62031252"/>
</dbReference>
<dbReference type="OMA" id="DSESWPF"/>
<dbReference type="EnsemblPlants" id="AUR62031252-RA">
    <property type="protein sequence ID" value="AUR62031252-RA:cds"/>
    <property type="gene ID" value="AUR62031252"/>
</dbReference>
<keyword evidence="2" id="KW-0235">DNA replication</keyword>
<dbReference type="PANTHER" id="PTHR13395">
    <property type="entry name" value="SISTER CHROMATID COHESION PROTEIN DCC1-RELATED"/>
    <property type="match status" value="1"/>
</dbReference>
<evidence type="ECO:0008006" key="5">
    <source>
        <dbReference type="Google" id="ProtNLM"/>
    </source>
</evidence>
<dbReference type="AlphaFoldDB" id="A0A803MKB1"/>
<evidence type="ECO:0000256" key="2">
    <source>
        <dbReference type="ARBA" id="ARBA00022705"/>
    </source>
</evidence>
<sequence length="391" mass="44257">MDKSGDAEAILDLQPKSSISVAYHSDFGPHEDLLLLELDEKLLPDVLSERVSLRGEPDEEAVFCTQSKTYAIKFVGNSNSVFLIPPSNSSSFPKNAMDCDEQNLDQPASASVLKVASGNLELVEVAPRLDKLKLLLSQKPFTIEEMSEMETFLESEEQSSVYRWNDLIGQIQASNIELRSGLEALKALEINGYWRIIDENCMDSVLNMLLHNAVLNDWSLDALPENELVSIMESDGFPPKISNHCLKVYGNTVDKEDSVSLWKLNEKQVCVHFAKRILNNGKVKKDKFLAEWKNKIPNGMQASFEMLEGEVLTERIGVEIWIHPFSVSSLPSTPAKRFSILFKERPKWEWKDLEPYIRDLKVPGLSSEGLLLKYTRRSQPRPDVEPIFSAR</sequence>